<reference evidence="2" key="1">
    <citation type="journal article" date="2024" name="Proc. Natl. Acad. Sci. U.S.A.">
        <title>Extraordinary preservation of gene collinearity over three hundred million years revealed in homosporous lycophytes.</title>
        <authorList>
            <person name="Li C."/>
            <person name="Wickell D."/>
            <person name="Kuo L.Y."/>
            <person name="Chen X."/>
            <person name="Nie B."/>
            <person name="Liao X."/>
            <person name="Peng D."/>
            <person name="Ji J."/>
            <person name="Jenkins J."/>
            <person name="Williams M."/>
            <person name="Shu S."/>
            <person name="Plott C."/>
            <person name="Barry K."/>
            <person name="Rajasekar S."/>
            <person name="Grimwood J."/>
            <person name="Han X."/>
            <person name="Sun S."/>
            <person name="Hou Z."/>
            <person name="He W."/>
            <person name="Dai G."/>
            <person name="Sun C."/>
            <person name="Schmutz J."/>
            <person name="Leebens-Mack J.H."/>
            <person name="Li F.W."/>
            <person name="Wang L."/>
        </authorList>
    </citation>
    <scope>NUCLEOTIDE SEQUENCE [LARGE SCALE GENOMIC DNA]</scope>
    <source>
        <strain evidence="2">cv. PW_Plant_1</strain>
    </source>
</reference>
<protein>
    <submittedName>
        <fullName evidence="1">Uncharacterized protein</fullName>
    </submittedName>
</protein>
<evidence type="ECO:0000313" key="2">
    <source>
        <dbReference type="Proteomes" id="UP001162992"/>
    </source>
</evidence>
<organism evidence="1 2">
    <name type="scientific">Diphasiastrum complanatum</name>
    <name type="common">Issler's clubmoss</name>
    <name type="synonym">Lycopodium complanatum</name>
    <dbReference type="NCBI Taxonomy" id="34168"/>
    <lineage>
        <taxon>Eukaryota</taxon>
        <taxon>Viridiplantae</taxon>
        <taxon>Streptophyta</taxon>
        <taxon>Embryophyta</taxon>
        <taxon>Tracheophyta</taxon>
        <taxon>Lycopodiopsida</taxon>
        <taxon>Lycopodiales</taxon>
        <taxon>Lycopodiaceae</taxon>
        <taxon>Lycopodioideae</taxon>
        <taxon>Diphasiastrum</taxon>
    </lineage>
</organism>
<comment type="caution">
    <text evidence="1">The sequence shown here is derived from an EMBL/GenBank/DDBJ whole genome shotgun (WGS) entry which is preliminary data.</text>
</comment>
<dbReference type="EMBL" id="CM055093">
    <property type="protein sequence ID" value="KAJ7565891.1"/>
    <property type="molecule type" value="Genomic_DNA"/>
</dbReference>
<dbReference type="Proteomes" id="UP001162992">
    <property type="component" value="Chromosome 2"/>
</dbReference>
<evidence type="ECO:0000313" key="1">
    <source>
        <dbReference type="EMBL" id="KAJ7565891.1"/>
    </source>
</evidence>
<proteinExistence type="predicted"/>
<keyword evidence="2" id="KW-1185">Reference proteome</keyword>
<name>A0ACC2EHC8_DIPCM</name>
<sequence>MTSGNGKPYAGNLTLNVAMEVLGMRTPFLGSSGELSEEPVTKSKMLQEQLAIEKRIVGMINRGEWDLLQPNSGNSIDVGPHQFCVNFNEDVDSGYRVWYWQGHIVVYDENTGYLPEYIHGHHFQPLIGEDIKSAQGVGLGELLRSFEKAGIRRST</sequence>
<accession>A0ACC2EHC8</accession>
<gene>
    <name evidence="1" type="ORF">O6H91_02G079600</name>
</gene>